<dbReference type="SUPFAM" id="SSF52833">
    <property type="entry name" value="Thioredoxin-like"/>
    <property type="match status" value="1"/>
</dbReference>
<dbReference type="PROSITE" id="PS00763">
    <property type="entry name" value="GLUTATHIONE_PEROXID_2"/>
    <property type="match status" value="1"/>
</dbReference>
<evidence type="ECO:0000256" key="3">
    <source>
        <dbReference type="ARBA" id="ARBA00023002"/>
    </source>
</evidence>
<evidence type="ECO:0000313" key="6">
    <source>
        <dbReference type="EMBL" id="XCP95022.1"/>
    </source>
</evidence>
<dbReference type="PROSITE" id="PS00460">
    <property type="entry name" value="GLUTATHIONE_PEROXID_1"/>
    <property type="match status" value="1"/>
</dbReference>
<evidence type="ECO:0000256" key="4">
    <source>
        <dbReference type="PIRSR" id="PIRSR000303-1"/>
    </source>
</evidence>
<sequence>MSVYSYKAVTTANQEVPLDMYQGKVLVIANTASKCGLTPQYGELQKLYDRYRDQGLVVLGFPCNQFGGQEPGTSEEAESFCQINYGVNFPVFAKVDVNGEDAHPLFQYLKEQQPGTGETSDIQWNFTKFLVNREGEVVGRIEPKESPESMSAAIEQLLG</sequence>
<evidence type="ECO:0000256" key="1">
    <source>
        <dbReference type="ARBA" id="ARBA00006926"/>
    </source>
</evidence>
<gene>
    <name evidence="6" type="ORF">ABXS70_28710</name>
</gene>
<dbReference type="EMBL" id="CP159992">
    <property type="protein sequence ID" value="XCP95022.1"/>
    <property type="molecule type" value="Genomic_DNA"/>
</dbReference>
<evidence type="ECO:0000256" key="5">
    <source>
        <dbReference type="RuleBase" id="RU000499"/>
    </source>
</evidence>
<dbReference type="PROSITE" id="PS51355">
    <property type="entry name" value="GLUTATHIONE_PEROXID_3"/>
    <property type="match status" value="1"/>
</dbReference>
<dbReference type="PANTHER" id="PTHR11592">
    <property type="entry name" value="GLUTATHIONE PEROXIDASE"/>
    <property type="match status" value="1"/>
</dbReference>
<proteinExistence type="inferred from homology"/>
<dbReference type="PRINTS" id="PR01011">
    <property type="entry name" value="GLUTPROXDASE"/>
</dbReference>
<protein>
    <recommendedName>
        <fullName evidence="5">Glutathione peroxidase</fullName>
    </recommendedName>
</protein>
<keyword evidence="2 5" id="KW-0575">Peroxidase</keyword>
<accession>A0AAU8NBY8</accession>
<dbReference type="InterPro" id="IPR029760">
    <property type="entry name" value="GPX_CS"/>
</dbReference>
<dbReference type="InterPro" id="IPR036249">
    <property type="entry name" value="Thioredoxin-like_sf"/>
</dbReference>
<dbReference type="GO" id="GO:0034599">
    <property type="term" value="P:cellular response to oxidative stress"/>
    <property type="evidence" value="ECO:0007669"/>
    <property type="project" value="TreeGrafter"/>
</dbReference>
<dbReference type="PIRSF" id="PIRSF000303">
    <property type="entry name" value="Glutathion_perox"/>
    <property type="match status" value="1"/>
</dbReference>
<name>A0AAU8NBY8_9BACL</name>
<dbReference type="AlphaFoldDB" id="A0AAU8NBY8"/>
<dbReference type="CDD" id="cd00340">
    <property type="entry name" value="GSH_Peroxidase"/>
    <property type="match status" value="1"/>
</dbReference>
<dbReference type="FunFam" id="3.40.30.10:FF:000010">
    <property type="entry name" value="Glutathione peroxidase"/>
    <property type="match status" value="1"/>
</dbReference>
<dbReference type="Gene3D" id="3.40.30.10">
    <property type="entry name" value="Glutaredoxin"/>
    <property type="match status" value="1"/>
</dbReference>
<dbReference type="GO" id="GO:0004601">
    <property type="term" value="F:peroxidase activity"/>
    <property type="evidence" value="ECO:0007669"/>
    <property type="project" value="UniProtKB-KW"/>
</dbReference>
<dbReference type="InterPro" id="IPR029759">
    <property type="entry name" value="GPX_AS"/>
</dbReference>
<organism evidence="6">
    <name type="scientific">Paenibacillus sp. AN1007</name>
    <dbReference type="NCBI Taxonomy" id="3151385"/>
    <lineage>
        <taxon>Bacteria</taxon>
        <taxon>Bacillati</taxon>
        <taxon>Bacillota</taxon>
        <taxon>Bacilli</taxon>
        <taxon>Bacillales</taxon>
        <taxon>Paenibacillaceae</taxon>
        <taxon>Paenibacillus</taxon>
    </lineage>
</organism>
<feature type="active site" evidence="4">
    <location>
        <position position="35"/>
    </location>
</feature>
<reference evidence="6" key="1">
    <citation type="submission" date="2024-05" db="EMBL/GenBank/DDBJ databases">
        <title>Draft genome assemblies of 36 bacteria isolated from hibernating arctic ground squirrels.</title>
        <authorList>
            <person name="McKee H."/>
            <person name="Mullen L."/>
            <person name="Drown D.M."/>
            <person name="Duddleston K.N."/>
        </authorList>
    </citation>
    <scope>NUCLEOTIDE SEQUENCE</scope>
    <source>
        <strain evidence="6">AN1007</strain>
    </source>
</reference>
<evidence type="ECO:0000256" key="2">
    <source>
        <dbReference type="ARBA" id="ARBA00022559"/>
    </source>
</evidence>
<keyword evidence="3 5" id="KW-0560">Oxidoreductase</keyword>
<dbReference type="Pfam" id="PF00255">
    <property type="entry name" value="GSHPx"/>
    <property type="match status" value="1"/>
</dbReference>
<dbReference type="RefSeq" id="WP_342553142.1">
    <property type="nucleotide sequence ID" value="NZ_CP159992.1"/>
</dbReference>
<dbReference type="InterPro" id="IPR000889">
    <property type="entry name" value="Glutathione_peroxidase"/>
</dbReference>
<comment type="similarity">
    <text evidence="1 5">Belongs to the glutathione peroxidase family.</text>
</comment>
<dbReference type="PANTHER" id="PTHR11592:SF78">
    <property type="entry name" value="GLUTATHIONE PEROXIDASE"/>
    <property type="match status" value="1"/>
</dbReference>